<reference evidence="1 2" key="1">
    <citation type="submission" date="2019-08" db="EMBL/GenBank/DDBJ databases">
        <title>Draft genome sequence of Lysobacter sp. UKS-15.</title>
        <authorList>
            <person name="Im W.-T."/>
        </authorList>
    </citation>
    <scope>NUCLEOTIDE SEQUENCE [LARGE SCALE GENOMIC DNA]</scope>
    <source>
        <strain evidence="1 2">UKS-15</strain>
    </source>
</reference>
<evidence type="ECO:0000313" key="1">
    <source>
        <dbReference type="EMBL" id="TZF87765.1"/>
    </source>
</evidence>
<dbReference type="AlphaFoldDB" id="A0A5D8YYG6"/>
<organism evidence="1 2">
    <name type="scientific">Cognatilysobacter lacus</name>
    <dbReference type="NCBI Taxonomy" id="1643323"/>
    <lineage>
        <taxon>Bacteria</taxon>
        <taxon>Pseudomonadati</taxon>
        <taxon>Pseudomonadota</taxon>
        <taxon>Gammaproteobacteria</taxon>
        <taxon>Lysobacterales</taxon>
        <taxon>Lysobacteraceae</taxon>
        <taxon>Cognatilysobacter</taxon>
    </lineage>
</organism>
<sequence>MSAVRPGLPGATRSCPHCKTIILDTASVCPGCRHHLRFDAAAGTDPQRTTSLAVEGSLRAERPGEAIEYTMVLVIRNERGDEVNRQVIGVGALEGEQRRSFSVTVETNVVPAGKGRRR</sequence>
<dbReference type="RefSeq" id="WP_149353336.1">
    <property type="nucleotide sequence ID" value="NZ_VTRV01000126.1"/>
</dbReference>
<dbReference type="EMBL" id="VTRV01000126">
    <property type="protein sequence ID" value="TZF87765.1"/>
    <property type="molecule type" value="Genomic_DNA"/>
</dbReference>
<evidence type="ECO:0000313" key="2">
    <source>
        <dbReference type="Proteomes" id="UP000323164"/>
    </source>
</evidence>
<dbReference type="OrthoDB" id="5974215at2"/>
<comment type="caution">
    <text evidence="1">The sequence shown here is derived from an EMBL/GenBank/DDBJ whole genome shotgun (WGS) entry which is preliminary data.</text>
</comment>
<protein>
    <submittedName>
        <fullName evidence="1">Uncharacterized protein</fullName>
    </submittedName>
</protein>
<accession>A0A5D8YYG6</accession>
<dbReference type="Proteomes" id="UP000323164">
    <property type="component" value="Unassembled WGS sequence"/>
</dbReference>
<keyword evidence="2" id="KW-1185">Reference proteome</keyword>
<proteinExistence type="predicted"/>
<name>A0A5D8YYG6_9GAMM</name>
<gene>
    <name evidence="1" type="ORF">FW784_10720</name>
</gene>